<dbReference type="GO" id="GO:0005886">
    <property type="term" value="C:plasma membrane"/>
    <property type="evidence" value="ECO:0007669"/>
    <property type="project" value="UniProtKB-SubCell"/>
</dbReference>
<evidence type="ECO:0000256" key="8">
    <source>
        <dbReference type="SAM" id="MobiDB-lite"/>
    </source>
</evidence>
<evidence type="ECO:0000256" key="3">
    <source>
        <dbReference type="ARBA" id="ARBA00022475"/>
    </source>
</evidence>
<evidence type="ECO:0000313" key="9">
    <source>
        <dbReference type="EMBL" id="KAJ0404045.1"/>
    </source>
</evidence>
<dbReference type="InterPro" id="IPR036458">
    <property type="entry name" value="Na:dicarbo_symporter_sf"/>
</dbReference>
<dbReference type="PRINTS" id="PR00173">
    <property type="entry name" value="EDTRNSPORT"/>
</dbReference>
<sequence>MTRSPKPSTSAYEVVQSPTPDGLNKRPHHQEKPAGLAAKLRAWYFGVPGIIAGAVVGLLLGYGLQRADPSAELVSWIAIPGELFIRAIKCLVSPLVFCSLIVGMSDMLAAGKASQIGWRTALLYGFTTLVATCQGLVWVLIFRPWFGNDAKEDTAAKAAEFALQCGAPGYFLSHANGTVQCVFDAAFNATQTFSPSSVFAVTDIHKSFATAASDFVRRTLSQALQGQLFAIVTSNITQAFADGVLLSIIAFAIPFGIAISLLPRDQQLVAGFFREVNQVFMTMISWIILCTPVAIVSLLAGSIATQDDLSVLVSDVGLYVLCVVLAELVHALVFYPVLLRVFVKGNPFMWLRQMARAQVFAFGSASSMATLPVVIECMDATRVVSQSLSRFVLSLGATIGMDGGAIGYPIAIIFMAEAEGIGHIVGTVEYVLIVLVATIGAVGAGPVPASGIVMTMTIWGSVFPGTPLPSTFAFIVAVDWFLDRFYTVVNVTCDTVVCRIIAELVGETLDESERQSLVSVTDELAAKREPLRSALADSEQRLSRA</sequence>
<keyword evidence="3" id="KW-1003">Cell membrane</keyword>
<evidence type="ECO:0000256" key="2">
    <source>
        <dbReference type="ARBA" id="ARBA00022448"/>
    </source>
</evidence>
<keyword evidence="5 7" id="KW-1133">Transmembrane helix</keyword>
<dbReference type="PANTHER" id="PTHR42865:SF7">
    <property type="entry name" value="PROTON_GLUTAMATE-ASPARTATE SYMPORTER"/>
    <property type="match status" value="1"/>
</dbReference>
<proteinExistence type="inferred from homology"/>
<feature type="transmembrane region" description="Helical" evidence="7">
    <location>
        <begin position="316"/>
        <end position="343"/>
    </location>
</feature>
<keyword evidence="4 7" id="KW-0812">Transmembrane</keyword>
<organism evidence="9 10">
    <name type="scientific">Pythium insidiosum</name>
    <name type="common">Pythiosis disease agent</name>
    <dbReference type="NCBI Taxonomy" id="114742"/>
    <lineage>
        <taxon>Eukaryota</taxon>
        <taxon>Sar</taxon>
        <taxon>Stramenopiles</taxon>
        <taxon>Oomycota</taxon>
        <taxon>Peronosporomycetes</taxon>
        <taxon>Pythiales</taxon>
        <taxon>Pythiaceae</taxon>
        <taxon>Pythium</taxon>
    </lineage>
</organism>
<evidence type="ECO:0000256" key="1">
    <source>
        <dbReference type="ARBA" id="ARBA00004651"/>
    </source>
</evidence>
<feature type="transmembrane region" description="Helical" evidence="7">
    <location>
        <begin position="42"/>
        <end position="64"/>
    </location>
</feature>
<feature type="transmembrane region" description="Helical" evidence="7">
    <location>
        <begin position="395"/>
        <end position="416"/>
    </location>
</feature>
<accession>A0AAD5M6Q2</accession>
<feature type="region of interest" description="Disordered" evidence="8">
    <location>
        <begin position="1"/>
        <end position="30"/>
    </location>
</feature>
<feature type="transmembrane region" description="Helical" evidence="7">
    <location>
        <begin position="428"/>
        <end position="446"/>
    </location>
</feature>
<feature type="transmembrane region" description="Helical" evidence="7">
    <location>
        <begin position="121"/>
        <end position="141"/>
    </location>
</feature>
<evidence type="ECO:0000256" key="4">
    <source>
        <dbReference type="ARBA" id="ARBA00022692"/>
    </source>
</evidence>
<feature type="compositionally biased region" description="Polar residues" evidence="8">
    <location>
        <begin position="1"/>
        <end position="19"/>
    </location>
</feature>
<dbReference type="GO" id="GO:0015293">
    <property type="term" value="F:symporter activity"/>
    <property type="evidence" value="ECO:0007669"/>
    <property type="project" value="UniProtKB-UniRule"/>
</dbReference>
<evidence type="ECO:0000313" key="10">
    <source>
        <dbReference type="Proteomes" id="UP001209570"/>
    </source>
</evidence>
<keyword evidence="10" id="KW-1185">Reference proteome</keyword>
<feature type="transmembrane region" description="Helical" evidence="7">
    <location>
        <begin position="458"/>
        <end position="482"/>
    </location>
</feature>
<comment type="similarity">
    <text evidence="7">Belongs to the dicarboxylate/amino acid:cation symporter (DAACS) (TC 2.A.23) family.</text>
</comment>
<evidence type="ECO:0000256" key="6">
    <source>
        <dbReference type="ARBA" id="ARBA00023136"/>
    </source>
</evidence>
<name>A0AAD5M6Q2_PYTIN</name>
<reference evidence="9" key="1">
    <citation type="submission" date="2021-12" db="EMBL/GenBank/DDBJ databases">
        <title>Prjna785345.</title>
        <authorList>
            <person name="Rujirawat T."/>
            <person name="Krajaejun T."/>
        </authorList>
    </citation>
    <scope>NUCLEOTIDE SEQUENCE</scope>
    <source>
        <strain evidence="9">Pi057C3</strain>
    </source>
</reference>
<keyword evidence="6 7" id="KW-0472">Membrane</keyword>
<dbReference type="Gene3D" id="1.10.3860.10">
    <property type="entry name" value="Sodium:dicarboxylate symporter"/>
    <property type="match status" value="1"/>
</dbReference>
<dbReference type="SUPFAM" id="SSF118215">
    <property type="entry name" value="Proton glutamate symport protein"/>
    <property type="match status" value="1"/>
</dbReference>
<dbReference type="InterPro" id="IPR001991">
    <property type="entry name" value="Na-dicarboxylate_symporter"/>
</dbReference>
<keyword evidence="7" id="KW-0769">Symport</keyword>
<dbReference type="Pfam" id="PF00375">
    <property type="entry name" value="SDF"/>
    <property type="match status" value="2"/>
</dbReference>
<keyword evidence="2 7" id="KW-0813">Transport</keyword>
<comment type="caution">
    <text evidence="9">The sequence shown here is derived from an EMBL/GenBank/DDBJ whole genome shotgun (WGS) entry which is preliminary data.</text>
</comment>
<feature type="transmembrane region" description="Helical" evidence="7">
    <location>
        <begin position="355"/>
        <end position="375"/>
    </location>
</feature>
<evidence type="ECO:0000256" key="7">
    <source>
        <dbReference type="RuleBase" id="RU361216"/>
    </source>
</evidence>
<comment type="subcellular location">
    <subcellularLocation>
        <location evidence="1">Cell membrane</location>
        <topology evidence="1">Multi-pass membrane protein</topology>
    </subcellularLocation>
    <subcellularLocation>
        <location evidence="7">Membrane</location>
        <topology evidence="7">Multi-pass membrane protein</topology>
    </subcellularLocation>
</comment>
<feature type="transmembrane region" description="Helical" evidence="7">
    <location>
        <begin position="84"/>
        <end position="109"/>
    </location>
</feature>
<feature type="transmembrane region" description="Helical" evidence="7">
    <location>
        <begin position="283"/>
        <end position="304"/>
    </location>
</feature>
<evidence type="ECO:0000256" key="5">
    <source>
        <dbReference type="ARBA" id="ARBA00022989"/>
    </source>
</evidence>
<dbReference type="Proteomes" id="UP001209570">
    <property type="component" value="Unassembled WGS sequence"/>
</dbReference>
<dbReference type="AlphaFoldDB" id="A0AAD5M6Q2"/>
<feature type="transmembrane region" description="Helical" evidence="7">
    <location>
        <begin position="244"/>
        <end position="262"/>
    </location>
</feature>
<gene>
    <name evidence="9" type="ORF">P43SY_004300</name>
</gene>
<dbReference type="EMBL" id="JAKCXM010000070">
    <property type="protein sequence ID" value="KAJ0404045.1"/>
    <property type="molecule type" value="Genomic_DNA"/>
</dbReference>
<protein>
    <recommendedName>
        <fullName evidence="7">Amino acid transporter</fullName>
    </recommendedName>
</protein>
<dbReference type="PANTHER" id="PTHR42865">
    <property type="entry name" value="PROTON/GLUTAMATE-ASPARTATE SYMPORTER"/>
    <property type="match status" value="1"/>
</dbReference>